<dbReference type="EMBL" id="JALLPJ020001378">
    <property type="protein sequence ID" value="KAL3766842.1"/>
    <property type="molecule type" value="Genomic_DNA"/>
</dbReference>
<evidence type="ECO:0000313" key="2">
    <source>
        <dbReference type="EMBL" id="KAL3766842.1"/>
    </source>
</evidence>
<evidence type="ECO:0000313" key="3">
    <source>
        <dbReference type="Proteomes" id="UP001530400"/>
    </source>
</evidence>
<dbReference type="AlphaFoldDB" id="A0ABD3MT36"/>
<organism evidence="2 3">
    <name type="scientific">Cyclotella atomus</name>
    <dbReference type="NCBI Taxonomy" id="382360"/>
    <lineage>
        <taxon>Eukaryota</taxon>
        <taxon>Sar</taxon>
        <taxon>Stramenopiles</taxon>
        <taxon>Ochrophyta</taxon>
        <taxon>Bacillariophyta</taxon>
        <taxon>Coscinodiscophyceae</taxon>
        <taxon>Thalassiosirophycidae</taxon>
        <taxon>Stephanodiscales</taxon>
        <taxon>Stephanodiscaceae</taxon>
        <taxon>Cyclotella</taxon>
    </lineage>
</organism>
<evidence type="ECO:0000256" key="1">
    <source>
        <dbReference type="SAM" id="MobiDB-lite"/>
    </source>
</evidence>
<accession>A0ABD3MT36</accession>
<name>A0ABD3MT36_9STRA</name>
<protein>
    <submittedName>
        <fullName evidence="2">Uncharacterized protein</fullName>
    </submittedName>
</protein>
<dbReference type="Proteomes" id="UP001530400">
    <property type="component" value="Unassembled WGS sequence"/>
</dbReference>
<gene>
    <name evidence="2" type="ORF">ACHAWO_002280</name>
</gene>
<sequence length="183" mass="21199">MPRLKSCVCFYKRVRRSVRWSKRREWRGWKIERILGNNDAIDKHADAQLKTDDNEKEMDVKYAKFARMQQARIPLAAIQNSARIQGMDVDELNKVLGVTQDFDAKKASRRAVDEEEVMRDVVRILNDELGMVEDGAAARVDSRDDTADSKETTTDEPEMSMKHLYQTASIFPSHWVEIIHSQT</sequence>
<keyword evidence="3" id="KW-1185">Reference proteome</keyword>
<reference evidence="2 3" key="1">
    <citation type="submission" date="2024-10" db="EMBL/GenBank/DDBJ databases">
        <title>Updated reference genomes for cyclostephanoid diatoms.</title>
        <authorList>
            <person name="Roberts W.R."/>
            <person name="Alverson A.J."/>
        </authorList>
    </citation>
    <scope>NUCLEOTIDE SEQUENCE [LARGE SCALE GENOMIC DNA]</scope>
    <source>
        <strain evidence="2 3">AJA010-31</strain>
    </source>
</reference>
<proteinExistence type="predicted"/>
<feature type="region of interest" description="Disordered" evidence="1">
    <location>
        <begin position="136"/>
        <end position="158"/>
    </location>
</feature>
<comment type="caution">
    <text evidence="2">The sequence shown here is derived from an EMBL/GenBank/DDBJ whole genome shotgun (WGS) entry which is preliminary data.</text>
</comment>
<feature type="compositionally biased region" description="Basic and acidic residues" evidence="1">
    <location>
        <begin position="140"/>
        <end position="153"/>
    </location>
</feature>